<dbReference type="Pfam" id="PF18962">
    <property type="entry name" value="Por_Secre_tail"/>
    <property type="match status" value="1"/>
</dbReference>
<evidence type="ECO:0000313" key="3">
    <source>
        <dbReference type="EMBL" id="SIR15590.1"/>
    </source>
</evidence>
<proteinExistence type="predicted"/>
<dbReference type="Proteomes" id="UP000185924">
    <property type="component" value="Unassembled WGS sequence"/>
</dbReference>
<dbReference type="Gene3D" id="2.60.40.10">
    <property type="entry name" value="Immunoglobulins"/>
    <property type="match status" value="3"/>
</dbReference>
<sequence length="1419" mass="148055">MKKIIQVSMLRNSLLAALLAVVSITGALAQTPGLIIREAVNGGQDILDPNNDGYISTTPAGFAGTSDIGPAVSEVPYRPLPTLTPEPIGDIRRGEAGGHTDFVSPAPLQAFYDGQHLMFRMRIGGNSPSQRGYSVLIDSDNTFAGTGANPGFEYEIVFSSGFDVSLIQHNGTSRQTLLSGAHRQFSQRAVAASTVGGNADYFVDFYIPISTFNGQITAATPLRMAGSTLNLGQQSALQDLSVIADVAGVNFQSYNYDAMAAYRDIISTFPPTTLNDLVADEVGAIRTFAPIINSPITTATTMITGTSREPAGTTIQVLRNGTPLGNTTVTEAGTWSFAVAAGTALAVGNQITATATASGRPVSEASNTVVVTSTVCTTPPPAILSADNPGRVLNGTSAPNAIIRIYRNGVLLTNSDGNQTVTAAANGTWTFRVCAPGGGSGNNNCIGNGVFTATQQIGTGCESIPSAPFLNGVTNNTNNPPTITAPVCVSTSTITGTTVANAFVTLFLNDVPLYLVRTSNNAYTVQADASGNWSLTADLGIQEGSRLYVRSRTPTTYYGQSTPTTVVTTCQSAAPVITGDYCGTTTIVSGSSTEPAGTSIQVYVGDDAVGDPGTVNENGFWTVTGLEIPAGTAFTATATAPGSTESEPSEPVTATAQTSNETLTINGPILEGANTITGTGTGGAQLTLYIGGTPFTPIVIPPDGNWSLTGFSSSELFPGAEVTVTETATGLCESEPIESLFVECNPLTATFTVTSDTDDVLCGGSGTVTISLGGSETGVAYTIVLPNGTTSGSSVMGTGGPITITSGPIPNETATSQNVVLSVRARRVTGSLGDELPESCSAILNETITRTILPQPPTDFTLTPLSSNICAGSNVQVQLSSSATGFTYQFLNEATGDLVGSEVEGTGGPITLTINNITSNANYAVYIRNLSNECEFIDAARYNATISGPAIDRPFFTPTTTVCVGGPATIFLATQNNSTYRYNVFRVAPDGTETRIGIDIVGNGQVIPVSTGTLNQEGDYSFYALVIGGNCLTPTRLLSEPSITVANEPGVADAGGDRTVCGEETILTAAVSPDPGTGLWEFVGDARGAVITNPTSPSTTITGLTTGTYTITWTVTTICGGTTYEPSVDQITLTVNCPSTYVIAPPKYRDEYIPGDILATAVDPDGGIEAAELIGGAFPPGATLDPDNGNIFVENPDALVTGIYTFRVRLTDGVGDVTEVSLTLEILEDSPVIIPLPVELVYFTATVRNNQAHLEWLTASELDNDRFEIERSLDARSFEKVGTVKGKGTTSLETKYQFTDRTPVQGTVYYRLKQVDTDGQFAYSNVIAVNAKGLARELATQAYPNPFRDVIKVTLTVPESQIAAMTIYDINGRRVMTKDLNLDAGINNLELQLGQLQSGVYILKVVGEGMESTTRIMKN</sequence>
<evidence type="ECO:0000259" key="2">
    <source>
        <dbReference type="Pfam" id="PF18962"/>
    </source>
</evidence>
<dbReference type="NCBIfam" id="TIGR04183">
    <property type="entry name" value="Por_Secre_tail"/>
    <property type="match status" value="1"/>
</dbReference>
<dbReference type="NCBIfam" id="NF033510">
    <property type="entry name" value="Ca_tandemer"/>
    <property type="match status" value="1"/>
</dbReference>
<reference evidence="4" key="1">
    <citation type="submission" date="2017-01" db="EMBL/GenBank/DDBJ databases">
        <authorList>
            <person name="Varghese N."/>
            <person name="Submissions S."/>
        </authorList>
    </citation>
    <scope>NUCLEOTIDE SEQUENCE [LARGE SCALE GENOMIC DNA]</scope>
    <source>
        <strain evidence="4">DM9</strain>
    </source>
</reference>
<feature type="domain" description="Secretion system C-terminal sorting" evidence="2">
    <location>
        <begin position="1343"/>
        <end position="1415"/>
    </location>
</feature>
<dbReference type="CDD" id="cd11304">
    <property type="entry name" value="Cadherin_repeat"/>
    <property type="match status" value="1"/>
</dbReference>
<dbReference type="InterPro" id="IPR026444">
    <property type="entry name" value="Secre_tail"/>
</dbReference>
<dbReference type="STRING" id="1077936.SAMN05421545_2582"/>
<gene>
    <name evidence="3" type="ORF">SAMN05421545_2582</name>
</gene>
<feature type="signal peptide" evidence="1">
    <location>
        <begin position="1"/>
        <end position="29"/>
    </location>
</feature>
<feature type="chain" id="PRO_5013247015" evidence="1">
    <location>
        <begin position="30"/>
        <end position="1419"/>
    </location>
</feature>
<evidence type="ECO:0000256" key="1">
    <source>
        <dbReference type="SAM" id="SignalP"/>
    </source>
</evidence>
<keyword evidence="1" id="KW-0732">Signal</keyword>
<accession>A0A1N6YLW4</accession>
<dbReference type="RefSeq" id="WP_143732058.1">
    <property type="nucleotide sequence ID" value="NZ_FTNM01000003.1"/>
</dbReference>
<name>A0A1N6YLW4_9BACT</name>
<evidence type="ECO:0000313" key="4">
    <source>
        <dbReference type="Proteomes" id="UP000185924"/>
    </source>
</evidence>
<organism evidence="3 4">
    <name type="scientific">Pontibacter lucknowensis</name>
    <dbReference type="NCBI Taxonomy" id="1077936"/>
    <lineage>
        <taxon>Bacteria</taxon>
        <taxon>Pseudomonadati</taxon>
        <taxon>Bacteroidota</taxon>
        <taxon>Cytophagia</taxon>
        <taxon>Cytophagales</taxon>
        <taxon>Hymenobacteraceae</taxon>
        <taxon>Pontibacter</taxon>
    </lineage>
</organism>
<protein>
    <submittedName>
        <fullName evidence="3">Por secretion system C-terminal sorting domain-containing protein</fullName>
    </submittedName>
</protein>
<keyword evidence="4" id="KW-1185">Reference proteome</keyword>
<dbReference type="EMBL" id="FTNM01000003">
    <property type="protein sequence ID" value="SIR15590.1"/>
    <property type="molecule type" value="Genomic_DNA"/>
</dbReference>
<dbReference type="InterPro" id="IPR013783">
    <property type="entry name" value="Ig-like_fold"/>
</dbReference>
<dbReference type="OrthoDB" id="2582440at2"/>